<dbReference type="GO" id="GO:0016747">
    <property type="term" value="F:acyltransferase activity, transferring groups other than amino-acyl groups"/>
    <property type="evidence" value="ECO:0007669"/>
    <property type="project" value="InterPro"/>
</dbReference>
<reference evidence="2" key="1">
    <citation type="journal article" date="2022" name="Clin. Infect. Dis.">
        <title>Association between Clostridium innocuum and antibiotic-associated diarrhea in adults and children: A cross-sectional study and comparative genomics analysis.</title>
        <authorList>
            <person name="Cherny K.E."/>
            <person name="Muscat E.B."/>
            <person name="Balaji A."/>
            <person name="Mukherjee J."/>
            <person name="Ozer E.A."/>
            <person name="Angarone M.P."/>
            <person name="Hauser A.R."/>
            <person name="Sichel J.S."/>
            <person name="Amponsah E."/>
            <person name="Kociolek L.K."/>
        </authorList>
    </citation>
    <scope>NUCLEOTIDE SEQUENCE</scope>
    <source>
        <strain evidence="2">NU1-AC-029v</strain>
    </source>
</reference>
<gene>
    <name evidence="2" type="ORF">MKC95_20235</name>
</gene>
<evidence type="ECO:0000313" key="2">
    <source>
        <dbReference type="EMBL" id="MCR0235098.1"/>
    </source>
</evidence>
<dbReference type="EC" id="2.3.1.-" evidence="2"/>
<dbReference type="Proteomes" id="UP001203972">
    <property type="component" value="Unassembled WGS sequence"/>
</dbReference>
<dbReference type="AlphaFoldDB" id="A0AAP2US38"/>
<protein>
    <submittedName>
        <fullName evidence="2">GNAT family N-acetyltransferase</fullName>
        <ecNumber evidence="2">2.3.1.-</ecNumber>
    </submittedName>
</protein>
<dbReference type="SUPFAM" id="SSF55729">
    <property type="entry name" value="Acyl-CoA N-acyltransferases (Nat)"/>
    <property type="match status" value="1"/>
</dbReference>
<comment type="caution">
    <text evidence="2">The sequence shown here is derived from an EMBL/GenBank/DDBJ whole genome shotgun (WGS) entry which is preliminary data.</text>
</comment>
<feature type="domain" description="N-acetyltransferase" evidence="1">
    <location>
        <begin position="17"/>
        <end position="162"/>
    </location>
</feature>
<evidence type="ECO:0000313" key="3">
    <source>
        <dbReference type="Proteomes" id="UP001203972"/>
    </source>
</evidence>
<dbReference type="Gene3D" id="3.40.630.30">
    <property type="match status" value="1"/>
</dbReference>
<dbReference type="Pfam" id="PF13302">
    <property type="entry name" value="Acetyltransf_3"/>
    <property type="match status" value="1"/>
</dbReference>
<dbReference type="InterPro" id="IPR000182">
    <property type="entry name" value="GNAT_dom"/>
</dbReference>
<dbReference type="EMBL" id="JAKTMA010000050">
    <property type="protein sequence ID" value="MCR0235098.1"/>
    <property type="molecule type" value="Genomic_DNA"/>
</dbReference>
<keyword evidence="2" id="KW-0808">Transferase</keyword>
<organism evidence="2 3">
    <name type="scientific">Clostridium innocuum</name>
    <dbReference type="NCBI Taxonomy" id="1522"/>
    <lineage>
        <taxon>Bacteria</taxon>
        <taxon>Bacillati</taxon>
        <taxon>Bacillota</taxon>
        <taxon>Clostridia</taxon>
        <taxon>Eubacteriales</taxon>
        <taxon>Clostridiaceae</taxon>
        <taxon>Clostridium</taxon>
    </lineage>
</organism>
<keyword evidence="2" id="KW-0012">Acyltransferase</keyword>
<name>A0AAP2US38_CLOIN</name>
<proteinExistence type="predicted"/>
<evidence type="ECO:0000259" key="1">
    <source>
        <dbReference type="Pfam" id="PF13302"/>
    </source>
</evidence>
<accession>A0AAP2US38</accession>
<sequence>MNPYRQCPIYQNENYRIRFVKQSDVNDLLKVYSDPKTVALCNCDNCEDDFYYTSRVRMEQAINYWIMEYHREGFVRWSILDCTSSTAIGTMELFKRSANDAYDNTAVLRLDLLSKYEEQSCLQEILSLILPHIRDLFQCTQVITKCVQEAEKRRAVLLEMGFSPSKESLVGWDGTLYQNYYLRKL</sequence>
<dbReference type="RefSeq" id="WP_008817581.1">
    <property type="nucleotide sequence ID" value="NZ_AP025565.1"/>
</dbReference>
<dbReference type="InterPro" id="IPR016181">
    <property type="entry name" value="Acyl_CoA_acyltransferase"/>
</dbReference>